<dbReference type="Gene3D" id="3.90.1150.10">
    <property type="entry name" value="Aspartate Aminotransferase, domain 1"/>
    <property type="match status" value="1"/>
</dbReference>
<evidence type="ECO:0000256" key="2">
    <source>
        <dbReference type="ARBA" id="ARBA00008954"/>
    </source>
</evidence>
<dbReference type="InterPro" id="IPR015421">
    <property type="entry name" value="PyrdxlP-dep_Trfase_major"/>
</dbReference>
<keyword evidence="8" id="KW-1185">Reference proteome</keyword>
<evidence type="ECO:0000256" key="1">
    <source>
        <dbReference type="ARBA" id="ARBA00001933"/>
    </source>
</evidence>
<reference evidence="7 8" key="1">
    <citation type="submission" date="2020-08" db="EMBL/GenBank/DDBJ databases">
        <title>Genomic Encyclopedia of Type Strains, Phase III (KMG-III): the genomes of soil and plant-associated and newly described type strains.</title>
        <authorList>
            <person name="Whitman W."/>
        </authorList>
    </citation>
    <scope>NUCLEOTIDE SEQUENCE [LARGE SCALE GENOMIC DNA]</scope>
    <source>
        <strain evidence="7 8">CECT 8803</strain>
    </source>
</reference>
<comment type="similarity">
    <text evidence="2 6">Belongs to the class-III pyridoxal-phosphate-dependent aminotransferase family.</text>
</comment>
<keyword evidence="4" id="KW-0808">Transferase</keyword>
<dbReference type="PANTHER" id="PTHR43094:SF1">
    <property type="entry name" value="AMINOTRANSFERASE CLASS-III"/>
    <property type="match status" value="1"/>
</dbReference>
<dbReference type="Pfam" id="PF00202">
    <property type="entry name" value="Aminotran_3"/>
    <property type="match status" value="1"/>
</dbReference>
<gene>
    <name evidence="7" type="ORF">FHR98_003234</name>
</gene>
<dbReference type="PIRSF" id="PIRSF000521">
    <property type="entry name" value="Transaminase_4ab_Lys_Orn"/>
    <property type="match status" value="1"/>
</dbReference>
<dbReference type="Gene3D" id="3.40.640.10">
    <property type="entry name" value="Type I PLP-dependent aspartate aminotransferase-like (Major domain)"/>
    <property type="match status" value="1"/>
</dbReference>
<keyword evidence="5 6" id="KW-0663">Pyridoxal phosphate</keyword>
<dbReference type="RefSeq" id="WP_183417744.1">
    <property type="nucleotide sequence ID" value="NZ_JACHXA010000011.1"/>
</dbReference>
<dbReference type="AlphaFoldDB" id="A0A839T1A5"/>
<proteinExistence type="inferred from homology"/>
<dbReference type="GO" id="GO:0005829">
    <property type="term" value="C:cytosol"/>
    <property type="evidence" value="ECO:0007669"/>
    <property type="project" value="TreeGrafter"/>
</dbReference>
<dbReference type="GO" id="GO:0008483">
    <property type="term" value="F:transaminase activity"/>
    <property type="evidence" value="ECO:0007669"/>
    <property type="project" value="UniProtKB-KW"/>
</dbReference>
<comment type="caution">
    <text evidence="7">The sequence shown here is derived from an EMBL/GenBank/DDBJ whole genome shotgun (WGS) entry which is preliminary data.</text>
</comment>
<evidence type="ECO:0000256" key="4">
    <source>
        <dbReference type="ARBA" id="ARBA00022679"/>
    </source>
</evidence>
<dbReference type="PROSITE" id="PS00600">
    <property type="entry name" value="AA_TRANSFER_CLASS_3"/>
    <property type="match status" value="1"/>
</dbReference>
<dbReference type="GO" id="GO:0030170">
    <property type="term" value="F:pyridoxal phosphate binding"/>
    <property type="evidence" value="ECO:0007669"/>
    <property type="project" value="InterPro"/>
</dbReference>
<accession>A0A839T1A5</accession>
<evidence type="ECO:0000256" key="6">
    <source>
        <dbReference type="RuleBase" id="RU003560"/>
    </source>
</evidence>
<dbReference type="InterPro" id="IPR015424">
    <property type="entry name" value="PyrdxlP-dep_Trfase"/>
</dbReference>
<dbReference type="InterPro" id="IPR049704">
    <property type="entry name" value="Aminotrans_3_PPA_site"/>
</dbReference>
<sequence length="446" mass="48228">MTYVFHRHTKANYPVAVAGDGPYVIDSTGKRYLDASGGAAVSCLGHSNRHVIEAIKAQLDKIPYAHTSFFTNEPTEQLARHLIERAPAGLNKVYFLSGGSEANETAMKVARQYFVEKGEPQRRHFIARNQSYHGNTLGALAVGGNPGRRELFQPLLINTTHIDPCYAYRHQRQDESIEAYSLRAADTLETAILELGPDSVIGFLAETVVGATLGAVPPTPGYFKRIREICDKYGVLLILDEVMSGMGRTGTLYACKQDGIAPDILTCAKGLGAGYQPIGACLVSGAIFDTIEQGSGFFHHGFTYIGHPTACAGALAVQQVIEQEGLLAKVRDKGSALTERLTHAFGQNPYVGDIRGRGYFQGIELVSDRDSKEPFDPALKIFAKIKAKAMEKGLMCYPGGGTVDGKKGDHVLLAPPFILEDSHLDELIEKLSASLSEVLRSEGISG</sequence>
<comment type="cofactor">
    <cofactor evidence="1">
        <name>pyridoxal 5'-phosphate</name>
        <dbReference type="ChEBI" id="CHEBI:597326"/>
    </cofactor>
</comment>
<dbReference type="CDD" id="cd00610">
    <property type="entry name" value="OAT_like"/>
    <property type="match status" value="1"/>
</dbReference>
<evidence type="ECO:0000256" key="3">
    <source>
        <dbReference type="ARBA" id="ARBA00022576"/>
    </source>
</evidence>
<dbReference type="SUPFAM" id="SSF53383">
    <property type="entry name" value="PLP-dependent transferases"/>
    <property type="match status" value="1"/>
</dbReference>
<keyword evidence="3" id="KW-0032">Aminotransferase</keyword>
<evidence type="ECO:0000313" key="7">
    <source>
        <dbReference type="EMBL" id="MBB3066923.1"/>
    </source>
</evidence>
<dbReference type="EMBL" id="JACHXA010000011">
    <property type="protein sequence ID" value="MBB3066923.1"/>
    <property type="molecule type" value="Genomic_DNA"/>
</dbReference>
<evidence type="ECO:0008006" key="9">
    <source>
        <dbReference type="Google" id="ProtNLM"/>
    </source>
</evidence>
<dbReference type="Proteomes" id="UP000581135">
    <property type="component" value="Unassembled WGS sequence"/>
</dbReference>
<dbReference type="InterPro" id="IPR005814">
    <property type="entry name" value="Aminotrans_3"/>
</dbReference>
<dbReference type="FunFam" id="3.40.640.10:FF:000014">
    <property type="entry name" value="Adenosylmethionine-8-amino-7-oxononanoate aminotransferase, probable"/>
    <property type="match status" value="1"/>
</dbReference>
<dbReference type="PANTHER" id="PTHR43094">
    <property type="entry name" value="AMINOTRANSFERASE"/>
    <property type="match status" value="1"/>
</dbReference>
<organism evidence="7 8">
    <name type="scientific">Limibacillus halophilus</name>
    <dbReference type="NCBI Taxonomy" id="1579333"/>
    <lineage>
        <taxon>Bacteria</taxon>
        <taxon>Pseudomonadati</taxon>
        <taxon>Pseudomonadota</taxon>
        <taxon>Alphaproteobacteria</taxon>
        <taxon>Rhodospirillales</taxon>
        <taxon>Rhodovibrionaceae</taxon>
        <taxon>Limibacillus</taxon>
    </lineage>
</organism>
<name>A0A839T1A5_9PROT</name>
<dbReference type="NCBIfam" id="NF005685">
    <property type="entry name" value="PRK07483.1"/>
    <property type="match status" value="1"/>
</dbReference>
<evidence type="ECO:0000256" key="5">
    <source>
        <dbReference type="ARBA" id="ARBA00022898"/>
    </source>
</evidence>
<protein>
    <recommendedName>
        <fullName evidence="9">Adenosylmethionine-8-amino-7-oxononanoate aminotransferase</fullName>
    </recommendedName>
</protein>
<evidence type="ECO:0000313" key="8">
    <source>
        <dbReference type="Proteomes" id="UP000581135"/>
    </source>
</evidence>
<dbReference type="InterPro" id="IPR015422">
    <property type="entry name" value="PyrdxlP-dep_Trfase_small"/>
</dbReference>